<dbReference type="SUPFAM" id="SSF88946">
    <property type="entry name" value="Sigma2 domain of RNA polymerase sigma factors"/>
    <property type="match status" value="1"/>
</dbReference>
<evidence type="ECO:0000256" key="1">
    <source>
        <dbReference type="ARBA" id="ARBA00010641"/>
    </source>
</evidence>
<dbReference type="KEGG" id="hdn:Hden_1366"/>
<evidence type="ECO:0000259" key="6">
    <source>
        <dbReference type="Pfam" id="PF04542"/>
    </source>
</evidence>
<dbReference type="PANTHER" id="PTHR43133:SF25">
    <property type="entry name" value="RNA POLYMERASE SIGMA FACTOR RFAY-RELATED"/>
    <property type="match status" value="1"/>
</dbReference>
<evidence type="ECO:0000256" key="3">
    <source>
        <dbReference type="ARBA" id="ARBA00023082"/>
    </source>
</evidence>
<accession>D8JX42</accession>
<dbReference type="Gene3D" id="1.10.10.10">
    <property type="entry name" value="Winged helix-like DNA-binding domain superfamily/Winged helix DNA-binding domain"/>
    <property type="match status" value="1"/>
</dbReference>
<dbReference type="SUPFAM" id="SSF88659">
    <property type="entry name" value="Sigma3 and sigma4 domains of RNA polymerase sigma factors"/>
    <property type="match status" value="1"/>
</dbReference>
<proteinExistence type="inferred from homology"/>
<keyword evidence="4" id="KW-0804">Transcription</keyword>
<sequence length="185" mass="20370">MTESPSFGDALIAAMPNLRAFAHSLCGDGQLSNDLVQETLLKAWAHKESFVPGSNLKAWLFTILRNTYFTHYRKSQREELDQDHAALNASVPPTQLTQLEFEDMRRALMRLSPDHREALLLITAEGFSYEDAARVCGCAVGTMKSRVNRARSRLVDETSGRSNDGDVAEQHGSESITTPAKSSGG</sequence>
<dbReference type="OrthoDB" id="9803470at2"/>
<feature type="domain" description="RNA polymerase sigma-70 region 2" evidence="6">
    <location>
        <begin position="15"/>
        <end position="77"/>
    </location>
</feature>
<dbReference type="Gene3D" id="1.10.1740.10">
    <property type="match status" value="1"/>
</dbReference>
<dbReference type="STRING" id="582899.Hden_1366"/>
<evidence type="ECO:0000256" key="4">
    <source>
        <dbReference type="ARBA" id="ARBA00023163"/>
    </source>
</evidence>
<comment type="similarity">
    <text evidence="1">Belongs to the sigma-70 factor family. ECF subfamily.</text>
</comment>
<dbReference type="GO" id="GO:0003677">
    <property type="term" value="F:DNA binding"/>
    <property type="evidence" value="ECO:0007669"/>
    <property type="project" value="InterPro"/>
</dbReference>
<dbReference type="Pfam" id="PF04542">
    <property type="entry name" value="Sigma70_r2"/>
    <property type="match status" value="1"/>
</dbReference>
<keyword evidence="9" id="KW-1185">Reference proteome</keyword>
<dbReference type="Pfam" id="PF08281">
    <property type="entry name" value="Sigma70_r4_2"/>
    <property type="match status" value="1"/>
</dbReference>
<evidence type="ECO:0000313" key="9">
    <source>
        <dbReference type="Proteomes" id="UP000002033"/>
    </source>
</evidence>
<dbReference type="Proteomes" id="UP000002033">
    <property type="component" value="Chromosome"/>
</dbReference>
<keyword evidence="2" id="KW-0805">Transcription regulation</keyword>
<dbReference type="CDD" id="cd06171">
    <property type="entry name" value="Sigma70_r4"/>
    <property type="match status" value="1"/>
</dbReference>
<feature type="domain" description="RNA polymerase sigma factor 70 region 4 type 2" evidence="7">
    <location>
        <begin position="102"/>
        <end position="154"/>
    </location>
</feature>
<dbReference type="PANTHER" id="PTHR43133">
    <property type="entry name" value="RNA POLYMERASE ECF-TYPE SIGMA FACTO"/>
    <property type="match status" value="1"/>
</dbReference>
<dbReference type="InterPro" id="IPR013249">
    <property type="entry name" value="RNA_pol_sigma70_r4_t2"/>
</dbReference>
<gene>
    <name evidence="8" type="ordered locus">Hden_1366</name>
</gene>
<dbReference type="InterPro" id="IPR007627">
    <property type="entry name" value="RNA_pol_sigma70_r2"/>
</dbReference>
<keyword evidence="3" id="KW-0731">Sigma factor</keyword>
<dbReference type="HOGENOM" id="CLU_047691_1_4_5"/>
<protein>
    <submittedName>
        <fullName evidence="8">RNA polymerase, sigma-24 subunit, ECF subfamily</fullName>
    </submittedName>
</protein>
<dbReference type="eggNOG" id="COG1595">
    <property type="taxonomic scope" value="Bacteria"/>
</dbReference>
<dbReference type="GO" id="GO:0006352">
    <property type="term" value="P:DNA-templated transcription initiation"/>
    <property type="evidence" value="ECO:0007669"/>
    <property type="project" value="InterPro"/>
</dbReference>
<reference evidence="9" key="1">
    <citation type="journal article" date="2011" name="J. Bacteriol.">
        <title>Genome sequences of eight morphologically diverse alphaproteobacteria.</title>
        <authorList>
            <consortium name="US DOE Joint Genome Institute"/>
            <person name="Brown P.J."/>
            <person name="Kysela D.T."/>
            <person name="Buechlein A."/>
            <person name="Hemmerich C."/>
            <person name="Brun Y.V."/>
        </authorList>
    </citation>
    <scope>NUCLEOTIDE SEQUENCE [LARGE SCALE GENOMIC DNA]</scope>
    <source>
        <strain evidence="9">ATCC 51888 / DSM 1869 / NCIB 11706 / TK 0415</strain>
    </source>
</reference>
<evidence type="ECO:0000313" key="8">
    <source>
        <dbReference type="EMBL" id="ADJ23178.1"/>
    </source>
</evidence>
<evidence type="ECO:0000256" key="5">
    <source>
        <dbReference type="SAM" id="MobiDB-lite"/>
    </source>
</evidence>
<name>D8JX42_HYPDA</name>
<organism evidence="8 9">
    <name type="scientific">Hyphomicrobium denitrificans (strain ATCC 51888 / DSM 1869 / NCIMB 11706 / TK 0415)</name>
    <dbReference type="NCBI Taxonomy" id="582899"/>
    <lineage>
        <taxon>Bacteria</taxon>
        <taxon>Pseudomonadati</taxon>
        <taxon>Pseudomonadota</taxon>
        <taxon>Alphaproteobacteria</taxon>
        <taxon>Hyphomicrobiales</taxon>
        <taxon>Hyphomicrobiaceae</taxon>
        <taxon>Hyphomicrobium</taxon>
    </lineage>
</organism>
<feature type="compositionally biased region" description="Polar residues" evidence="5">
    <location>
        <begin position="173"/>
        <end position="185"/>
    </location>
</feature>
<dbReference type="GO" id="GO:0016987">
    <property type="term" value="F:sigma factor activity"/>
    <property type="evidence" value="ECO:0007669"/>
    <property type="project" value="UniProtKB-KW"/>
</dbReference>
<dbReference type="InterPro" id="IPR013324">
    <property type="entry name" value="RNA_pol_sigma_r3/r4-like"/>
</dbReference>
<dbReference type="RefSeq" id="WP_013215393.1">
    <property type="nucleotide sequence ID" value="NC_014313.1"/>
</dbReference>
<dbReference type="InterPro" id="IPR039425">
    <property type="entry name" value="RNA_pol_sigma-70-like"/>
</dbReference>
<evidence type="ECO:0000256" key="2">
    <source>
        <dbReference type="ARBA" id="ARBA00023015"/>
    </source>
</evidence>
<feature type="region of interest" description="Disordered" evidence="5">
    <location>
        <begin position="150"/>
        <end position="185"/>
    </location>
</feature>
<dbReference type="InterPro" id="IPR036388">
    <property type="entry name" value="WH-like_DNA-bd_sf"/>
</dbReference>
<dbReference type="InterPro" id="IPR013325">
    <property type="entry name" value="RNA_pol_sigma_r2"/>
</dbReference>
<evidence type="ECO:0000259" key="7">
    <source>
        <dbReference type="Pfam" id="PF08281"/>
    </source>
</evidence>
<dbReference type="InterPro" id="IPR014284">
    <property type="entry name" value="RNA_pol_sigma-70_dom"/>
</dbReference>
<dbReference type="AlphaFoldDB" id="D8JX42"/>
<dbReference type="EMBL" id="CP002083">
    <property type="protein sequence ID" value="ADJ23178.1"/>
    <property type="molecule type" value="Genomic_DNA"/>
</dbReference>
<dbReference type="NCBIfam" id="TIGR02937">
    <property type="entry name" value="sigma70-ECF"/>
    <property type="match status" value="1"/>
</dbReference>